<comment type="caution">
    <text evidence="2">The sequence shown here is derived from an EMBL/GenBank/DDBJ whole genome shotgun (WGS) entry which is preliminary data.</text>
</comment>
<evidence type="ECO:0000256" key="1">
    <source>
        <dbReference type="SAM" id="MobiDB-lite"/>
    </source>
</evidence>
<dbReference type="AlphaFoldDB" id="A0A7K1SPI3"/>
<gene>
    <name evidence="2" type="ORF">GO755_37145</name>
</gene>
<accession>A0A7K1SPI3</accession>
<sequence>MAITKMPDTLPTAAKQAKPVSEKKIQEFINKGGKPTGGGEENLAKSSGTKSIKLIMTNNEMSAIKELRNKRPSRSRKIPISVHDWVIEAIQEKIEREQKKYGLTLL</sequence>
<dbReference type="Proteomes" id="UP000436006">
    <property type="component" value="Unassembled WGS sequence"/>
</dbReference>
<reference evidence="2 3" key="1">
    <citation type="submission" date="2019-12" db="EMBL/GenBank/DDBJ databases">
        <title>Spirosoma sp. HMF4905 genome sequencing and assembly.</title>
        <authorList>
            <person name="Kang H."/>
            <person name="Cha I."/>
            <person name="Kim H."/>
            <person name="Joh K."/>
        </authorList>
    </citation>
    <scope>NUCLEOTIDE SEQUENCE [LARGE SCALE GENOMIC DNA]</scope>
    <source>
        <strain evidence="2 3">HMF4905</strain>
    </source>
</reference>
<name>A0A7K1SPI3_9BACT</name>
<evidence type="ECO:0000313" key="2">
    <source>
        <dbReference type="EMBL" id="MVM35701.1"/>
    </source>
</evidence>
<protein>
    <submittedName>
        <fullName evidence="2">Uncharacterized protein</fullName>
    </submittedName>
</protein>
<dbReference type="RefSeq" id="WP_157590503.1">
    <property type="nucleotide sequence ID" value="NZ_WPIN01000025.1"/>
</dbReference>
<proteinExistence type="predicted"/>
<evidence type="ECO:0000313" key="3">
    <source>
        <dbReference type="Proteomes" id="UP000436006"/>
    </source>
</evidence>
<organism evidence="2 3">
    <name type="scientific">Spirosoma arboris</name>
    <dbReference type="NCBI Taxonomy" id="2682092"/>
    <lineage>
        <taxon>Bacteria</taxon>
        <taxon>Pseudomonadati</taxon>
        <taxon>Bacteroidota</taxon>
        <taxon>Cytophagia</taxon>
        <taxon>Cytophagales</taxon>
        <taxon>Cytophagaceae</taxon>
        <taxon>Spirosoma</taxon>
    </lineage>
</organism>
<dbReference type="EMBL" id="WPIN01000025">
    <property type="protein sequence ID" value="MVM35701.1"/>
    <property type="molecule type" value="Genomic_DNA"/>
</dbReference>
<keyword evidence="3" id="KW-1185">Reference proteome</keyword>
<feature type="region of interest" description="Disordered" evidence="1">
    <location>
        <begin position="1"/>
        <end position="23"/>
    </location>
</feature>
<feature type="region of interest" description="Disordered" evidence="1">
    <location>
        <begin position="29"/>
        <end position="48"/>
    </location>
</feature>